<evidence type="ECO:0000259" key="4">
    <source>
        <dbReference type="PROSITE" id="PS50893"/>
    </source>
</evidence>
<dbReference type="Proteomes" id="UP001152178">
    <property type="component" value="Unassembled WGS sequence"/>
</dbReference>
<comment type="caution">
    <text evidence="5">The sequence shown here is derived from an EMBL/GenBank/DDBJ whole genome shotgun (WGS) entry which is preliminary data.</text>
</comment>
<dbReference type="CDD" id="cd03230">
    <property type="entry name" value="ABC_DR_subfamily_A"/>
    <property type="match status" value="1"/>
</dbReference>
<dbReference type="InterPro" id="IPR017871">
    <property type="entry name" value="ABC_transporter-like_CS"/>
</dbReference>
<evidence type="ECO:0000256" key="1">
    <source>
        <dbReference type="ARBA" id="ARBA00005417"/>
    </source>
</evidence>
<evidence type="ECO:0000313" key="5">
    <source>
        <dbReference type="EMBL" id="MCZ8543917.1"/>
    </source>
</evidence>
<dbReference type="Pfam" id="PF00005">
    <property type="entry name" value="ABC_tran"/>
    <property type="match status" value="1"/>
</dbReference>
<dbReference type="PROSITE" id="PS00211">
    <property type="entry name" value="ABC_TRANSPORTER_1"/>
    <property type="match status" value="1"/>
</dbReference>
<protein>
    <submittedName>
        <fullName evidence="5">ABC transporter ATP-binding protein</fullName>
    </submittedName>
</protein>
<dbReference type="InterPro" id="IPR027417">
    <property type="entry name" value="P-loop_NTPase"/>
</dbReference>
<comment type="similarity">
    <text evidence="1">Belongs to the ABC transporter superfamily.</text>
</comment>
<proteinExistence type="inferred from homology"/>
<dbReference type="InterPro" id="IPR003593">
    <property type="entry name" value="AAA+_ATPase"/>
</dbReference>
<dbReference type="InterPro" id="IPR003439">
    <property type="entry name" value="ABC_transporter-like_ATP-bd"/>
</dbReference>
<dbReference type="SUPFAM" id="SSF52540">
    <property type="entry name" value="P-loop containing nucleoside triphosphate hydrolases"/>
    <property type="match status" value="1"/>
</dbReference>
<name>A0ABT4QQR9_9HYPH</name>
<dbReference type="PROSITE" id="PS50893">
    <property type="entry name" value="ABC_TRANSPORTER_2"/>
    <property type="match status" value="1"/>
</dbReference>
<feature type="domain" description="ABC transporter" evidence="4">
    <location>
        <begin position="4"/>
        <end position="231"/>
    </location>
</feature>
<keyword evidence="2" id="KW-0547">Nucleotide-binding</keyword>
<dbReference type="Gene3D" id="3.40.50.300">
    <property type="entry name" value="P-loop containing nucleotide triphosphate hydrolases"/>
    <property type="match status" value="1"/>
</dbReference>
<dbReference type="SMART" id="SM00382">
    <property type="entry name" value="AAA"/>
    <property type="match status" value="1"/>
</dbReference>
<dbReference type="PANTHER" id="PTHR43038:SF3">
    <property type="entry name" value="ABC TRANSPORTER G FAMILY MEMBER 20 ISOFORM X1"/>
    <property type="match status" value="1"/>
</dbReference>
<reference evidence="5" key="1">
    <citation type="submission" date="2022-11" db="EMBL/GenBank/DDBJ databases">
        <authorList>
            <person name="Coimbra C."/>
        </authorList>
    </citation>
    <scope>NUCLEOTIDE SEQUENCE</scope>
    <source>
        <strain evidence="5">Jales19</strain>
    </source>
</reference>
<dbReference type="GO" id="GO:0005524">
    <property type="term" value="F:ATP binding"/>
    <property type="evidence" value="ECO:0007669"/>
    <property type="project" value="UniProtKB-KW"/>
</dbReference>
<keyword evidence="3 5" id="KW-0067">ATP-binding</keyword>
<keyword evidence="6" id="KW-1185">Reference proteome</keyword>
<evidence type="ECO:0000256" key="3">
    <source>
        <dbReference type="ARBA" id="ARBA00022840"/>
    </source>
</evidence>
<evidence type="ECO:0000313" key="6">
    <source>
        <dbReference type="Proteomes" id="UP001152178"/>
    </source>
</evidence>
<dbReference type="EMBL" id="JAPFQA010000002">
    <property type="protein sequence ID" value="MCZ8543917.1"/>
    <property type="molecule type" value="Genomic_DNA"/>
</dbReference>
<dbReference type="PANTHER" id="PTHR43038">
    <property type="entry name" value="ATP-BINDING CASSETTE, SUB-FAMILY H, MEMBER 1"/>
    <property type="match status" value="1"/>
</dbReference>
<organism evidence="5 6">
    <name type="scientific">Mesorhizobium qingshengii</name>
    <dbReference type="NCBI Taxonomy" id="1165689"/>
    <lineage>
        <taxon>Bacteria</taxon>
        <taxon>Pseudomonadati</taxon>
        <taxon>Pseudomonadota</taxon>
        <taxon>Alphaproteobacteria</taxon>
        <taxon>Hyphomicrobiales</taxon>
        <taxon>Phyllobacteriaceae</taxon>
        <taxon>Mesorhizobium</taxon>
    </lineage>
</organism>
<sequence>MNAIDVHGLVKRFGDKTVVDHVTMAVAEGEIVGFLGPNGSGKTTTIRIMCGLLTADEGEGTVLGFNIRTESLRIKREVGYMTQKFSFYEDLTIGENLEFVARLYRLKPVGEYVARTLEELGLTSRRDQLAGTLSGGWKQRLALAACIMHKPKLLLLDEPTAGVDPKARREFWDEIHRLASGGLTVLVSTHYMDEAERCHRISYISYGKMLATGTVAEVVRNAGLTTFIVQGPHLDQVAAALDGRPGVDQVAPFGATLHVVGSDREKLEAALADVEKEHKGVMVTPGETSLEDVFIQFMSGSKDNMA</sequence>
<gene>
    <name evidence="5" type="ORF">OOJ09_06990</name>
</gene>
<accession>A0ABT4QQR9</accession>
<evidence type="ECO:0000256" key="2">
    <source>
        <dbReference type="ARBA" id="ARBA00022741"/>
    </source>
</evidence>
<dbReference type="RefSeq" id="WP_269904482.1">
    <property type="nucleotide sequence ID" value="NZ_JAPFQA010000002.1"/>
</dbReference>